<dbReference type="EMBL" id="CAJVQB010008069">
    <property type="protein sequence ID" value="CAG8713615.1"/>
    <property type="molecule type" value="Genomic_DNA"/>
</dbReference>
<name>A0ABN7V0J2_GIGMA</name>
<dbReference type="Proteomes" id="UP000789901">
    <property type="component" value="Unassembled WGS sequence"/>
</dbReference>
<evidence type="ECO:0000313" key="1">
    <source>
        <dbReference type="EMBL" id="CAG8713615.1"/>
    </source>
</evidence>
<protein>
    <submittedName>
        <fullName evidence="1">39553_t:CDS:1</fullName>
    </submittedName>
</protein>
<gene>
    <name evidence="1" type="ORF">GMARGA_LOCUS12930</name>
</gene>
<evidence type="ECO:0000313" key="2">
    <source>
        <dbReference type="Proteomes" id="UP000789901"/>
    </source>
</evidence>
<reference evidence="1 2" key="1">
    <citation type="submission" date="2021-06" db="EMBL/GenBank/DDBJ databases">
        <authorList>
            <person name="Kallberg Y."/>
            <person name="Tangrot J."/>
            <person name="Rosling A."/>
        </authorList>
    </citation>
    <scope>NUCLEOTIDE SEQUENCE [LARGE SCALE GENOMIC DNA]</scope>
    <source>
        <strain evidence="1 2">120-4 pot B 10/14</strain>
    </source>
</reference>
<comment type="caution">
    <text evidence="1">The sequence shown here is derived from an EMBL/GenBank/DDBJ whole genome shotgun (WGS) entry which is preliminary data.</text>
</comment>
<organism evidence="1 2">
    <name type="scientific">Gigaspora margarita</name>
    <dbReference type="NCBI Taxonomy" id="4874"/>
    <lineage>
        <taxon>Eukaryota</taxon>
        <taxon>Fungi</taxon>
        <taxon>Fungi incertae sedis</taxon>
        <taxon>Mucoromycota</taxon>
        <taxon>Glomeromycotina</taxon>
        <taxon>Glomeromycetes</taxon>
        <taxon>Diversisporales</taxon>
        <taxon>Gigasporaceae</taxon>
        <taxon>Gigaspora</taxon>
    </lineage>
</organism>
<accession>A0ABN7V0J2</accession>
<sequence>MAELPLRDELLALYRRAEDTEKPQPEPDGNKLQNYTEDLKCFCLRWAFFGPAVGDFV</sequence>
<keyword evidence="2" id="KW-1185">Reference proteome</keyword>
<proteinExistence type="predicted"/>